<dbReference type="InterPro" id="IPR027417">
    <property type="entry name" value="P-loop_NTPase"/>
</dbReference>
<keyword evidence="4" id="KW-0547">Nucleotide-binding</keyword>
<comment type="caution">
    <text evidence="11">The sequence shown here is derived from an EMBL/GenBank/DDBJ whole genome shotgun (WGS) entry which is preliminary data.</text>
</comment>
<evidence type="ECO:0000313" key="11">
    <source>
        <dbReference type="EMBL" id="KXV16740.1"/>
    </source>
</evidence>
<evidence type="ECO:0000259" key="9">
    <source>
        <dbReference type="PROSITE" id="PS50893"/>
    </source>
</evidence>
<feature type="transmembrane region" description="Helical" evidence="8">
    <location>
        <begin position="151"/>
        <end position="170"/>
    </location>
</feature>
<dbReference type="EMBL" id="LHZF01000154">
    <property type="protein sequence ID" value="KXV16740.1"/>
    <property type="molecule type" value="Genomic_DNA"/>
</dbReference>
<feature type="domain" description="ABC transmembrane type-1" evidence="10">
    <location>
        <begin position="31"/>
        <end position="334"/>
    </location>
</feature>
<evidence type="ECO:0000256" key="1">
    <source>
        <dbReference type="ARBA" id="ARBA00004651"/>
    </source>
</evidence>
<evidence type="ECO:0000256" key="7">
    <source>
        <dbReference type="ARBA" id="ARBA00023136"/>
    </source>
</evidence>
<comment type="subcellular location">
    <subcellularLocation>
        <location evidence="1">Cell membrane</location>
        <topology evidence="1">Multi-pass membrane protein</topology>
    </subcellularLocation>
</comment>
<feature type="transmembrane region" description="Helical" evidence="8">
    <location>
        <begin position="30"/>
        <end position="51"/>
    </location>
</feature>
<feature type="transmembrane region" description="Helical" evidence="8">
    <location>
        <begin position="71"/>
        <end position="94"/>
    </location>
</feature>
<dbReference type="SUPFAM" id="SSF90123">
    <property type="entry name" value="ABC transporter transmembrane region"/>
    <property type="match status" value="1"/>
</dbReference>
<dbReference type="Proteomes" id="UP000075526">
    <property type="component" value="Unassembled WGS sequence"/>
</dbReference>
<dbReference type="PANTHER" id="PTHR11384">
    <property type="entry name" value="ATP-BINDING CASSETTE, SUB-FAMILY D MEMBER"/>
    <property type="match status" value="1"/>
</dbReference>
<dbReference type="Gene3D" id="3.40.50.300">
    <property type="entry name" value="P-loop containing nucleotide triphosphate hydrolases"/>
    <property type="match status" value="1"/>
</dbReference>
<dbReference type="SMART" id="SM00382">
    <property type="entry name" value="AAA"/>
    <property type="match status" value="1"/>
</dbReference>
<dbReference type="InterPro" id="IPR011527">
    <property type="entry name" value="ABC1_TM_dom"/>
</dbReference>
<evidence type="ECO:0000313" key="12">
    <source>
        <dbReference type="Proteomes" id="UP000075526"/>
    </source>
</evidence>
<name>A0A149RQW6_9PROT</name>
<accession>A0A149RQW6</accession>
<dbReference type="Gene3D" id="1.20.1560.10">
    <property type="entry name" value="ABC transporter type 1, transmembrane domain"/>
    <property type="match status" value="1"/>
</dbReference>
<proteinExistence type="predicted"/>
<dbReference type="InterPro" id="IPR050835">
    <property type="entry name" value="ABC_transporter_sub-D"/>
</dbReference>
<dbReference type="PROSITE" id="PS50929">
    <property type="entry name" value="ABC_TM1F"/>
    <property type="match status" value="1"/>
</dbReference>
<dbReference type="GO" id="GO:0005886">
    <property type="term" value="C:plasma membrane"/>
    <property type="evidence" value="ECO:0007669"/>
    <property type="project" value="UniProtKB-SubCell"/>
</dbReference>
<keyword evidence="5 11" id="KW-0067">ATP-binding</keyword>
<dbReference type="CDD" id="cd03223">
    <property type="entry name" value="ABCD_peroxisomal_ALDP"/>
    <property type="match status" value="1"/>
</dbReference>
<evidence type="ECO:0000259" key="10">
    <source>
        <dbReference type="PROSITE" id="PS50929"/>
    </source>
</evidence>
<feature type="transmembrane region" description="Helical" evidence="8">
    <location>
        <begin position="190"/>
        <end position="209"/>
    </location>
</feature>
<feature type="domain" description="ABC transporter" evidence="9">
    <location>
        <begin position="367"/>
        <end position="584"/>
    </location>
</feature>
<evidence type="ECO:0000256" key="3">
    <source>
        <dbReference type="ARBA" id="ARBA00022692"/>
    </source>
</evidence>
<dbReference type="PATRIC" id="fig|178901.13.peg.2291"/>
<evidence type="ECO:0000256" key="2">
    <source>
        <dbReference type="ARBA" id="ARBA00022448"/>
    </source>
</evidence>
<keyword evidence="6 8" id="KW-1133">Transmembrane helix</keyword>
<dbReference type="GO" id="GO:0005524">
    <property type="term" value="F:ATP binding"/>
    <property type="evidence" value="ECO:0007669"/>
    <property type="project" value="UniProtKB-KW"/>
</dbReference>
<dbReference type="Pfam" id="PF00005">
    <property type="entry name" value="ABC_tran"/>
    <property type="match status" value="1"/>
</dbReference>
<evidence type="ECO:0000256" key="5">
    <source>
        <dbReference type="ARBA" id="ARBA00022840"/>
    </source>
</evidence>
<dbReference type="PANTHER" id="PTHR11384:SF59">
    <property type="entry name" value="LYSOSOMAL COBALAMIN TRANSPORTER ABCD4"/>
    <property type="match status" value="1"/>
</dbReference>
<keyword evidence="7 8" id="KW-0472">Membrane</keyword>
<reference evidence="11 12" key="1">
    <citation type="submission" date="2015-06" db="EMBL/GenBank/DDBJ databases">
        <title>Improved classification and identification of acetic acid bacteria using matrix-assisted laser desorption/ionization time-of-flight mass spectrometry; Gluconobacter nephelii and Gluconobacter uchimurae are later heterotypic synonyms of Gluconobacter japonicus and Gluconobacter oxydans, respectively.</title>
        <authorList>
            <person name="Li L."/>
            <person name="Cleenwerck I."/>
            <person name="De Vuyst L."/>
            <person name="Vandamme P."/>
        </authorList>
    </citation>
    <scope>NUCLEOTIDE SEQUENCE [LARGE SCALE GENOMIC DNA]</scope>
    <source>
        <strain evidence="11 12">LMG 1552</strain>
    </source>
</reference>
<dbReference type="GO" id="GO:0140359">
    <property type="term" value="F:ABC-type transporter activity"/>
    <property type="evidence" value="ECO:0007669"/>
    <property type="project" value="InterPro"/>
</dbReference>
<keyword evidence="3 8" id="KW-0812">Transmembrane</keyword>
<organism evidence="11 12">
    <name type="scientific">Acetobacter malorum</name>
    <dbReference type="NCBI Taxonomy" id="178901"/>
    <lineage>
        <taxon>Bacteria</taxon>
        <taxon>Pseudomonadati</taxon>
        <taxon>Pseudomonadota</taxon>
        <taxon>Alphaproteobacteria</taxon>
        <taxon>Acetobacterales</taxon>
        <taxon>Acetobacteraceae</taxon>
        <taxon>Acetobacter</taxon>
    </lineage>
</organism>
<dbReference type="AlphaFoldDB" id="A0A149RQW6"/>
<protein>
    <submittedName>
        <fullName evidence="11">ABC transporter ATP-binding protein</fullName>
    </submittedName>
</protein>
<gene>
    <name evidence="11" type="ORF">AD933_05750</name>
</gene>
<evidence type="ECO:0000256" key="8">
    <source>
        <dbReference type="SAM" id="Phobius"/>
    </source>
</evidence>
<sequence>MQTTEKTPPHSLSDWKVILPYWLSEEKWRAFAMLGGIIGLSVVYVRTAVWFGKWNQSFFDAMFAFRVQDCLSLLPPYILVSALAAAIYVFQIYLTQVLSMRWRLWNTRVYLRQYLSNETYYRLEHGLEQADNPDQRIADDLSQMTIWTLKLGLDAIQAVTTLISFSIVLWDIGGTLSFTWHGHAVHIPGYLFLGTVLATLFTSLVLERFGGPLVGANYRQQHYDADLRAGLMDVRRNSEQIAFYGGEEAENLRFSRYLAHIATNWRSVVTYTWRANFITTFFHQTASCLLWVMLIPKLLAHTLTVGLYSRINAAFMQTRSSLQWFIDNYTDLATLRSILQRLNEFERIVGHPFEKGIVRQSLSSADVQIENLVLKRPDGSILTTLPNLTMHAGERWMISGPSGVGKSTLLRALAGLWGFGSGTLSFDKHHAMFVPQRPYVPDGTALRQVLSYPATPKHYDTQAYESVLKSVNLAAYIPRLDDVADWSQIFSPGEEQRLAIARVLLFRPRIVFLDEATSALDEENENLLYTVLTTELPHTTLVSVAHHANLRRFHQHEILLSPKGALIQPIRETEAASGSATTSY</sequence>
<dbReference type="InterPro" id="IPR003439">
    <property type="entry name" value="ABC_transporter-like_ATP-bd"/>
</dbReference>
<dbReference type="PROSITE" id="PS50893">
    <property type="entry name" value="ABC_TRANSPORTER_2"/>
    <property type="match status" value="1"/>
</dbReference>
<dbReference type="InterPro" id="IPR003593">
    <property type="entry name" value="AAA+_ATPase"/>
</dbReference>
<dbReference type="SUPFAM" id="SSF52540">
    <property type="entry name" value="P-loop containing nucleoside triphosphate hydrolases"/>
    <property type="match status" value="1"/>
</dbReference>
<keyword evidence="2" id="KW-0813">Transport</keyword>
<dbReference type="GO" id="GO:0016887">
    <property type="term" value="F:ATP hydrolysis activity"/>
    <property type="evidence" value="ECO:0007669"/>
    <property type="project" value="InterPro"/>
</dbReference>
<evidence type="ECO:0000256" key="4">
    <source>
        <dbReference type="ARBA" id="ARBA00022741"/>
    </source>
</evidence>
<dbReference type="Pfam" id="PF06472">
    <property type="entry name" value="ABC_membrane_2"/>
    <property type="match status" value="1"/>
</dbReference>
<evidence type="ECO:0000256" key="6">
    <source>
        <dbReference type="ARBA" id="ARBA00022989"/>
    </source>
</evidence>
<dbReference type="InterPro" id="IPR036640">
    <property type="entry name" value="ABC1_TM_sf"/>
</dbReference>